<reference evidence="2 3" key="1">
    <citation type="journal article" date="2013" name="BMC Genomics">
        <title>Genomics-driven discovery of the pneumocandin biosynthetic gene cluster in the fungus Glarea lozoyensis.</title>
        <authorList>
            <person name="Chen L."/>
            <person name="Yue Q."/>
            <person name="Zhang X."/>
            <person name="Xiang M."/>
            <person name="Wang C."/>
            <person name="Li S."/>
            <person name="Che Y."/>
            <person name="Ortiz-Lopez F.J."/>
            <person name="Bills G.F."/>
            <person name="Liu X."/>
            <person name="An Z."/>
        </authorList>
    </citation>
    <scope>NUCLEOTIDE SEQUENCE [LARGE SCALE GENOMIC DNA]</scope>
    <source>
        <strain evidence="3">ATCC 20868 / MF5171</strain>
    </source>
</reference>
<keyword evidence="3" id="KW-1185">Reference proteome</keyword>
<dbReference type="InterPro" id="IPR000305">
    <property type="entry name" value="GIY-YIG_endonuc"/>
</dbReference>
<feature type="domain" description="GIY-YIG" evidence="1">
    <location>
        <begin position="110"/>
        <end position="196"/>
    </location>
</feature>
<dbReference type="PANTHER" id="PTHR46523">
    <property type="entry name" value="DCTP PYROPHOSPHATASE 1"/>
    <property type="match status" value="1"/>
</dbReference>
<dbReference type="eggNOG" id="ENOG502QRC1">
    <property type="taxonomic scope" value="Eukaryota"/>
</dbReference>
<dbReference type="InterPro" id="IPR027417">
    <property type="entry name" value="P-loop_NTPase"/>
</dbReference>
<dbReference type="KEGG" id="glz:GLAREA_10445"/>
<dbReference type="CDD" id="cd11537">
    <property type="entry name" value="NTP-PPase_RS21-C6_like"/>
    <property type="match status" value="1"/>
</dbReference>
<accession>S3DS19</accession>
<dbReference type="GO" id="GO:0047429">
    <property type="term" value="F:nucleoside triphosphate diphosphatase activity"/>
    <property type="evidence" value="ECO:0007669"/>
    <property type="project" value="InterPro"/>
</dbReference>
<gene>
    <name evidence="2" type="ORF">GLAREA_10445</name>
</gene>
<protein>
    <submittedName>
        <fullName evidence="2">All-alpha NTP pyrophosphatase</fullName>
    </submittedName>
</protein>
<name>S3DS19_GLAL2</name>
<dbReference type="Proteomes" id="UP000016922">
    <property type="component" value="Unassembled WGS sequence"/>
</dbReference>
<organism evidence="2 3">
    <name type="scientific">Glarea lozoyensis (strain ATCC 20868 / MF5171)</name>
    <dbReference type="NCBI Taxonomy" id="1116229"/>
    <lineage>
        <taxon>Eukaryota</taxon>
        <taxon>Fungi</taxon>
        <taxon>Dikarya</taxon>
        <taxon>Ascomycota</taxon>
        <taxon>Pezizomycotina</taxon>
        <taxon>Leotiomycetes</taxon>
        <taxon>Helotiales</taxon>
        <taxon>Helotiaceae</taxon>
        <taxon>Glarea</taxon>
    </lineage>
</organism>
<dbReference type="SUPFAM" id="SSF52540">
    <property type="entry name" value="P-loop containing nucleoside triphosphate hydrolases"/>
    <property type="match status" value="1"/>
</dbReference>
<dbReference type="InterPro" id="IPR018647">
    <property type="entry name" value="SLFN_3-like_DNA/RNA_helicase"/>
</dbReference>
<dbReference type="GeneID" id="19469492"/>
<dbReference type="PROSITE" id="PS50164">
    <property type="entry name" value="GIY_YIG"/>
    <property type="match status" value="1"/>
</dbReference>
<proteinExistence type="predicted"/>
<evidence type="ECO:0000259" key="1">
    <source>
        <dbReference type="PROSITE" id="PS50164"/>
    </source>
</evidence>
<dbReference type="RefSeq" id="XP_008078686.1">
    <property type="nucleotide sequence ID" value="XM_008080495.1"/>
</dbReference>
<dbReference type="AlphaFoldDB" id="S3DS19"/>
<dbReference type="HOGENOM" id="CLU_009521_1_0_1"/>
<dbReference type="Gene3D" id="3.40.50.300">
    <property type="entry name" value="P-loop containing nucleotide triphosphate hydrolases"/>
    <property type="match status" value="1"/>
</dbReference>
<dbReference type="OMA" id="HTTQGYD"/>
<dbReference type="Gene3D" id="1.10.287.1080">
    <property type="entry name" value="MazG-like"/>
    <property type="match status" value="1"/>
</dbReference>
<dbReference type="OrthoDB" id="411123at2759"/>
<dbReference type="InterPro" id="IPR052555">
    <property type="entry name" value="dCTP_Pyrophosphatase"/>
</dbReference>
<evidence type="ECO:0000313" key="2">
    <source>
        <dbReference type="EMBL" id="EPE34751.1"/>
    </source>
</evidence>
<dbReference type="InterPro" id="IPR025984">
    <property type="entry name" value="DCTPP"/>
</dbReference>
<evidence type="ECO:0000313" key="3">
    <source>
        <dbReference type="Proteomes" id="UP000016922"/>
    </source>
</evidence>
<dbReference type="Pfam" id="PF09848">
    <property type="entry name" value="SLFN-g3_helicase"/>
    <property type="match status" value="1"/>
</dbReference>
<dbReference type="PANTHER" id="PTHR46523:SF1">
    <property type="entry name" value="DCTP PYROPHOSPHATASE 1"/>
    <property type="match status" value="1"/>
</dbReference>
<dbReference type="GO" id="GO:0009143">
    <property type="term" value="P:nucleoside triphosphate catabolic process"/>
    <property type="evidence" value="ECO:0007669"/>
    <property type="project" value="InterPro"/>
</dbReference>
<dbReference type="EMBL" id="KE145356">
    <property type="protein sequence ID" value="EPE34751.1"/>
    <property type="molecule type" value="Genomic_DNA"/>
</dbReference>
<dbReference type="SUPFAM" id="SSF101386">
    <property type="entry name" value="all-alpha NTP pyrophosphatases"/>
    <property type="match status" value="1"/>
</dbReference>
<sequence>MVSKVVHETLAAFVAERDWAQFHTPENLAKSVAIEAGELLECFQWCAEADPKRVREELADVLTYCLLLADRIGADPEQIEAAKSMMKLARLDFSQTAVTTWKTHDEKHGNWPVVYLLDDGNGTARANSNTLRDIYIGETLNAANRMHQHLKTPAKQHLKNIRIVIGERFNKSVCLDLESYLIKMLAGDGSNRVLNRNNGITDTQYYQREMYREGFRNIFERLKAEGVFSRSIPEIENSDLFKLSPSKALTEEQANSVEEIVNGLLTDIERGSKSTIVIQGDPGTGKTVMAIYMIKLLIDIKTFTSLEDLDSDLRFCNFFTVRNQRLLHDLRIGLVVPQQSLRKSIQIVFKKTPGLEPSMVMDPFKVGEAEGVFDLLLVDETHRLNQRANQAGAILNTKFGTITSSLFGSDDKSKTQLDWIRAKSRHQIFLLDAAQSVRPADLPTELLSGLVADTRASGRHFQLRTQMRVKAGSDFVSYVRWILDPHPLSYPRVKQDFGEYDFRSFDNVAHMRDQIFQHNAEVGLSRMVAGFAWPWNSKKDKNKFDIEIDETQLRWNSVIADWISSRKALEEVGSIHTVQGYDLNYVGVIIGL</sequence>
<dbReference type="Pfam" id="PF12643">
    <property type="entry name" value="MazG-like"/>
    <property type="match status" value="1"/>
</dbReference>
<dbReference type="CDD" id="cd10439">
    <property type="entry name" value="GIY-YIG_COG3410"/>
    <property type="match status" value="1"/>
</dbReference>